<keyword evidence="1" id="KW-0812">Transmembrane</keyword>
<protein>
    <submittedName>
        <fullName evidence="2">Uncharacterized protein</fullName>
    </submittedName>
</protein>
<dbReference type="Pfam" id="PF10306">
    <property type="entry name" value="FLILHELTA"/>
    <property type="match status" value="1"/>
</dbReference>
<evidence type="ECO:0000313" key="2">
    <source>
        <dbReference type="EMBL" id="TFK49417.1"/>
    </source>
</evidence>
<keyword evidence="3" id="KW-1185">Reference proteome</keyword>
<evidence type="ECO:0000256" key="1">
    <source>
        <dbReference type="SAM" id="Phobius"/>
    </source>
</evidence>
<keyword evidence="1" id="KW-1133">Transmembrane helix</keyword>
<evidence type="ECO:0000313" key="3">
    <source>
        <dbReference type="Proteomes" id="UP000305948"/>
    </source>
</evidence>
<organism evidence="2 3">
    <name type="scientific">Heliocybe sulcata</name>
    <dbReference type="NCBI Taxonomy" id="5364"/>
    <lineage>
        <taxon>Eukaryota</taxon>
        <taxon>Fungi</taxon>
        <taxon>Dikarya</taxon>
        <taxon>Basidiomycota</taxon>
        <taxon>Agaricomycotina</taxon>
        <taxon>Agaricomycetes</taxon>
        <taxon>Gloeophyllales</taxon>
        <taxon>Gloeophyllaceae</taxon>
        <taxon>Heliocybe</taxon>
    </lineage>
</organism>
<feature type="non-terminal residue" evidence="2">
    <location>
        <position position="1"/>
    </location>
</feature>
<gene>
    <name evidence="2" type="ORF">OE88DRAFT_1633278</name>
</gene>
<dbReference type="InterPro" id="IPR018811">
    <property type="entry name" value="MRX11"/>
</dbReference>
<proteinExistence type="predicted"/>
<reference evidence="2 3" key="1">
    <citation type="journal article" date="2019" name="Nat. Ecol. Evol.">
        <title>Megaphylogeny resolves global patterns of mushroom evolution.</title>
        <authorList>
            <person name="Varga T."/>
            <person name="Krizsan K."/>
            <person name="Foldi C."/>
            <person name="Dima B."/>
            <person name="Sanchez-Garcia M."/>
            <person name="Sanchez-Ramirez S."/>
            <person name="Szollosi G.J."/>
            <person name="Szarkandi J.G."/>
            <person name="Papp V."/>
            <person name="Albert L."/>
            <person name="Andreopoulos W."/>
            <person name="Angelini C."/>
            <person name="Antonin V."/>
            <person name="Barry K.W."/>
            <person name="Bougher N.L."/>
            <person name="Buchanan P."/>
            <person name="Buyck B."/>
            <person name="Bense V."/>
            <person name="Catcheside P."/>
            <person name="Chovatia M."/>
            <person name="Cooper J."/>
            <person name="Damon W."/>
            <person name="Desjardin D."/>
            <person name="Finy P."/>
            <person name="Geml J."/>
            <person name="Haridas S."/>
            <person name="Hughes K."/>
            <person name="Justo A."/>
            <person name="Karasinski D."/>
            <person name="Kautmanova I."/>
            <person name="Kiss B."/>
            <person name="Kocsube S."/>
            <person name="Kotiranta H."/>
            <person name="LaButti K.M."/>
            <person name="Lechner B.E."/>
            <person name="Liimatainen K."/>
            <person name="Lipzen A."/>
            <person name="Lukacs Z."/>
            <person name="Mihaltcheva S."/>
            <person name="Morgado L.N."/>
            <person name="Niskanen T."/>
            <person name="Noordeloos M.E."/>
            <person name="Ohm R.A."/>
            <person name="Ortiz-Santana B."/>
            <person name="Ovrebo C."/>
            <person name="Racz N."/>
            <person name="Riley R."/>
            <person name="Savchenko A."/>
            <person name="Shiryaev A."/>
            <person name="Soop K."/>
            <person name="Spirin V."/>
            <person name="Szebenyi C."/>
            <person name="Tomsovsky M."/>
            <person name="Tulloss R.E."/>
            <person name="Uehling J."/>
            <person name="Grigoriev I.V."/>
            <person name="Vagvolgyi C."/>
            <person name="Papp T."/>
            <person name="Martin F.M."/>
            <person name="Miettinen O."/>
            <person name="Hibbett D.S."/>
            <person name="Nagy L.G."/>
        </authorList>
    </citation>
    <scope>NUCLEOTIDE SEQUENCE [LARGE SCALE GENOMIC DNA]</scope>
    <source>
        <strain evidence="2 3">OMC1185</strain>
    </source>
</reference>
<dbReference type="EMBL" id="ML213516">
    <property type="protein sequence ID" value="TFK49417.1"/>
    <property type="molecule type" value="Genomic_DNA"/>
</dbReference>
<sequence>YRVALGALSSRAGTALPSFILSFAVLHEGTAVASLIGIFYVLGVRASSGASAVDWP</sequence>
<dbReference type="AlphaFoldDB" id="A0A5C3MWM5"/>
<feature type="transmembrane region" description="Helical" evidence="1">
    <location>
        <begin position="20"/>
        <end position="42"/>
    </location>
</feature>
<dbReference type="OrthoDB" id="5580261at2759"/>
<accession>A0A5C3MWM5</accession>
<dbReference type="Proteomes" id="UP000305948">
    <property type="component" value="Unassembled WGS sequence"/>
</dbReference>
<keyword evidence="1" id="KW-0472">Membrane</keyword>
<name>A0A5C3MWM5_9AGAM</name>